<dbReference type="Gene3D" id="1.10.10.60">
    <property type="entry name" value="Homeodomain-like"/>
    <property type="match status" value="1"/>
</dbReference>
<dbReference type="GO" id="GO:0000981">
    <property type="term" value="F:DNA-binding transcription factor activity, RNA polymerase II-specific"/>
    <property type="evidence" value="ECO:0007669"/>
    <property type="project" value="TreeGrafter"/>
</dbReference>
<organism evidence="14 15">
    <name type="scientific">Chironomus riparius</name>
    <dbReference type="NCBI Taxonomy" id="315576"/>
    <lineage>
        <taxon>Eukaryota</taxon>
        <taxon>Metazoa</taxon>
        <taxon>Ecdysozoa</taxon>
        <taxon>Arthropoda</taxon>
        <taxon>Hexapoda</taxon>
        <taxon>Insecta</taxon>
        <taxon>Pterygota</taxon>
        <taxon>Neoptera</taxon>
        <taxon>Endopterygota</taxon>
        <taxon>Diptera</taxon>
        <taxon>Nematocera</taxon>
        <taxon>Chironomoidea</taxon>
        <taxon>Chironomidae</taxon>
        <taxon>Chironominae</taxon>
        <taxon>Chironomus</taxon>
    </lineage>
</organism>
<keyword evidence="6 10" id="KW-0804">Transcription</keyword>
<dbReference type="AlphaFoldDB" id="A0A9N9S7Y4"/>
<evidence type="ECO:0000256" key="7">
    <source>
        <dbReference type="ARBA" id="ARBA00023242"/>
    </source>
</evidence>
<accession>A0A9N9S7Y4</accession>
<feature type="compositionally biased region" description="Low complexity" evidence="11">
    <location>
        <begin position="650"/>
        <end position="684"/>
    </location>
</feature>
<dbReference type="InterPro" id="IPR010982">
    <property type="entry name" value="Lambda_DNA-bd_dom_sf"/>
</dbReference>
<gene>
    <name evidence="14" type="ORF">CHIRRI_LOCUS14079</name>
</gene>
<dbReference type="Proteomes" id="UP001153620">
    <property type="component" value="Chromosome 4"/>
</dbReference>
<feature type="compositionally biased region" description="Polar residues" evidence="11">
    <location>
        <begin position="225"/>
        <end position="243"/>
    </location>
</feature>
<feature type="compositionally biased region" description="Low complexity" evidence="11">
    <location>
        <begin position="416"/>
        <end position="443"/>
    </location>
</feature>
<keyword evidence="15" id="KW-1185">Reference proteome</keyword>
<dbReference type="InterPro" id="IPR051649">
    <property type="entry name" value="CUT_Homeobox"/>
</dbReference>
<dbReference type="SUPFAM" id="SSF46689">
    <property type="entry name" value="Homeodomain-like"/>
    <property type="match status" value="1"/>
</dbReference>
<keyword evidence="4 8" id="KW-0238">DNA-binding</keyword>
<evidence type="ECO:0000256" key="4">
    <source>
        <dbReference type="ARBA" id="ARBA00023125"/>
    </source>
</evidence>
<reference evidence="14" key="2">
    <citation type="submission" date="2022-10" db="EMBL/GenBank/DDBJ databases">
        <authorList>
            <consortium name="ENA_rothamsted_submissions"/>
            <consortium name="culmorum"/>
            <person name="King R."/>
        </authorList>
    </citation>
    <scope>NUCLEOTIDE SEQUENCE</scope>
</reference>
<dbReference type="SUPFAM" id="SSF47413">
    <property type="entry name" value="lambda repressor-like DNA-binding domains"/>
    <property type="match status" value="1"/>
</dbReference>
<evidence type="ECO:0000256" key="3">
    <source>
        <dbReference type="ARBA" id="ARBA00023015"/>
    </source>
</evidence>
<dbReference type="FunFam" id="1.10.260.40:FF:000005">
    <property type="entry name" value="One cut domain family member"/>
    <property type="match status" value="1"/>
</dbReference>
<dbReference type="PROSITE" id="PS51042">
    <property type="entry name" value="CUT"/>
    <property type="match status" value="1"/>
</dbReference>
<comment type="similarity">
    <text evidence="2 10">Belongs to the CUT homeobox family.</text>
</comment>
<evidence type="ECO:0000256" key="8">
    <source>
        <dbReference type="PROSITE-ProRule" id="PRU00108"/>
    </source>
</evidence>
<evidence type="ECO:0000256" key="10">
    <source>
        <dbReference type="RuleBase" id="RU361129"/>
    </source>
</evidence>
<evidence type="ECO:0000256" key="5">
    <source>
        <dbReference type="ARBA" id="ARBA00023155"/>
    </source>
</evidence>
<sequence length="684" mass="76132">METIEEIIEQEIAEPLVEESHHTHHIQHRTHRHHHNGSIVMVNTQTGHLIHRGGHEMNNNEQLDHQRGRIITHASQAVSGLDMVKQEHPCVDVDNQLDHHSSQQHHHQKQETLSVIVQPHDDSRDSQILSPGSGPCTEIIDASDFRAMNEPTYQTLTSVNGRMSPPGFSPNSSYATLTPLQPLPPISTMSDKFAYGHGHGLGVNSPYTYDKSPSMDISPPHSYSPIPQSIYSQNGLPSPQKSMSPGYESPYHRDLLASTPTSIRQNGNGNGNPNLGDQASPASPPHSYSPIPDSIYNGIRQNGSNGQQQQNISITTSAPSPTLSAQSAELHSPVDQHMDKLWNGKMMESPSNIHHNGSQSGFVQIGGNGGQQQQQQHHLTSQQQQPHHHHNQNNRELLSGSSSVSPVPPMIQRSENTGSNSNTTSGAIPTKSSKLSSSSLSLSNDVEEINTKELAQRISAELKRYSIPQAIFAQRVLCRSQGTLSDLLRNPKPWSKLKSGRETFRRMAKWLQEPEYQRMSALRLAAAQIPQRGIKPSQNFDVYSSDGAGCKRKEEPDHVQTPKKPRLVFTDLQRRTLQAIFKETKRPSKEMVVTIARQLCLQATTVGNFFMNSRRRSSDKWQEESHDDGDDGTQNNDDDDDDTGDDECQMDAVQQQATKQQIQYHLQQHHAQQQAAQNAAHDEM</sequence>
<evidence type="ECO:0000259" key="12">
    <source>
        <dbReference type="PROSITE" id="PS50071"/>
    </source>
</evidence>
<feature type="domain" description="Homeobox" evidence="12">
    <location>
        <begin position="560"/>
        <end position="620"/>
    </location>
</feature>
<dbReference type="PANTHER" id="PTHR14057">
    <property type="entry name" value="TRANSCRIPTION FACTOR ONECUT"/>
    <property type="match status" value="1"/>
</dbReference>
<evidence type="ECO:0000256" key="6">
    <source>
        <dbReference type="ARBA" id="ARBA00023163"/>
    </source>
</evidence>
<evidence type="ECO:0000256" key="1">
    <source>
        <dbReference type="ARBA" id="ARBA00004123"/>
    </source>
</evidence>
<feature type="region of interest" description="Disordered" evidence="11">
    <location>
        <begin position="614"/>
        <end position="684"/>
    </location>
</feature>
<name>A0A9N9S7Y4_9DIPT</name>
<keyword evidence="7 8" id="KW-0539">Nucleus</keyword>
<evidence type="ECO:0000256" key="2">
    <source>
        <dbReference type="ARBA" id="ARBA00008190"/>
    </source>
</evidence>
<feature type="domain" description="CUT" evidence="13">
    <location>
        <begin position="440"/>
        <end position="526"/>
    </location>
</feature>
<dbReference type="PROSITE" id="PS50071">
    <property type="entry name" value="HOMEOBOX_2"/>
    <property type="match status" value="1"/>
</dbReference>
<dbReference type="SMART" id="SM01109">
    <property type="entry name" value="CUT"/>
    <property type="match status" value="1"/>
</dbReference>
<feature type="compositionally biased region" description="Polar residues" evidence="11">
    <location>
        <begin position="349"/>
        <end position="362"/>
    </location>
</feature>
<feature type="region of interest" description="Disordered" evidence="11">
    <location>
        <begin position="212"/>
        <end position="311"/>
    </location>
</feature>
<evidence type="ECO:0000313" key="14">
    <source>
        <dbReference type="EMBL" id="CAG9811270.1"/>
    </source>
</evidence>
<feature type="compositionally biased region" description="Low complexity" evidence="11">
    <location>
        <begin position="371"/>
        <end position="385"/>
    </location>
</feature>
<evidence type="ECO:0000256" key="9">
    <source>
        <dbReference type="RuleBase" id="RU000682"/>
    </source>
</evidence>
<evidence type="ECO:0000256" key="11">
    <source>
        <dbReference type="SAM" id="MobiDB-lite"/>
    </source>
</evidence>
<dbReference type="PANTHER" id="PTHR14057:SF47">
    <property type="entry name" value="HOMEOBOX PROTEIN ONECUT"/>
    <property type="match status" value="1"/>
</dbReference>
<dbReference type="Gene3D" id="1.10.260.40">
    <property type="entry name" value="lambda repressor-like DNA-binding domains"/>
    <property type="match status" value="1"/>
</dbReference>
<keyword evidence="5 8" id="KW-0371">Homeobox</keyword>
<protein>
    <recommendedName>
        <fullName evidence="10">One cut domain family member</fullName>
    </recommendedName>
</protein>
<feature type="compositionally biased region" description="Acidic residues" evidence="11">
    <location>
        <begin position="625"/>
        <end position="649"/>
    </location>
</feature>
<dbReference type="FunFam" id="1.10.10.60:FF:000054">
    <property type="entry name" value="One cut domain family member"/>
    <property type="match status" value="1"/>
</dbReference>
<feature type="DNA-binding region" description="Homeobox" evidence="8">
    <location>
        <begin position="562"/>
        <end position="621"/>
    </location>
</feature>
<proteinExistence type="inferred from homology"/>
<dbReference type="CDD" id="cd00086">
    <property type="entry name" value="homeodomain"/>
    <property type="match status" value="1"/>
</dbReference>
<feature type="compositionally biased region" description="Low complexity" evidence="11">
    <location>
        <begin position="285"/>
        <end position="311"/>
    </location>
</feature>
<dbReference type="GO" id="GO:0005634">
    <property type="term" value="C:nucleus"/>
    <property type="evidence" value="ECO:0007669"/>
    <property type="project" value="UniProtKB-SubCell"/>
</dbReference>
<dbReference type="Pfam" id="PF02376">
    <property type="entry name" value="CUT"/>
    <property type="match status" value="1"/>
</dbReference>
<dbReference type="OrthoDB" id="10068888at2759"/>
<reference evidence="14" key="1">
    <citation type="submission" date="2022-01" db="EMBL/GenBank/DDBJ databases">
        <authorList>
            <person name="King R."/>
        </authorList>
    </citation>
    <scope>NUCLEOTIDE SEQUENCE</scope>
</reference>
<comment type="subcellular location">
    <subcellularLocation>
        <location evidence="1 8 9">Nucleus</location>
    </subcellularLocation>
</comment>
<dbReference type="InterPro" id="IPR001356">
    <property type="entry name" value="HD"/>
</dbReference>
<feature type="region of interest" description="Disordered" evidence="11">
    <location>
        <begin position="346"/>
        <end position="445"/>
    </location>
</feature>
<dbReference type="EMBL" id="OU895880">
    <property type="protein sequence ID" value="CAG9811270.1"/>
    <property type="molecule type" value="Genomic_DNA"/>
</dbReference>
<dbReference type="SMART" id="SM00389">
    <property type="entry name" value="HOX"/>
    <property type="match status" value="1"/>
</dbReference>
<dbReference type="InterPro" id="IPR003350">
    <property type="entry name" value="CUT_dom"/>
</dbReference>
<dbReference type="InterPro" id="IPR009057">
    <property type="entry name" value="Homeodomain-like_sf"/>
</dbReference>
<evidence type="ECO:0000259" key="13">
    <source>
        <dbReference type="PROSITE" id="PS51042"/>
    </source>
</evidence>
<evidence type="ECO:0000313" key="15">
    <source>
        <dbReference type="Proteomes" id="UP001153620"/>
    </source>
</evidence>
<dbReference type="Pfam" id="PF00046">
    <property type="entry name" value="Homeodomain"/>
    <property type="match status" value="1"/>
</dbReference>
<dbReference type="GO" id="GO:0000978">
    <property type="term" value="F:RNA polymerase II cis-regulatory region sequence-specific DNA binding"/>
    <property type="evidence" value="ECO:0007669"/>
    <property type="project" value="TreeGrafter"/>
</dbReference>
<keyword evidence="3 10" id="KW-0805">Transcription regulation</keyword>